<proteinExistence type="inferred from homology"/>
<evidence type="ECO:0000313" key="9">
    <source>
        <dbReference type="WBParaSite" id="Pan_g16801.t1"/>
    </source>
</evidence>
<dbReference type="Proteomes" id="UP000492821">
    <property type="component" value="Unassembled WGS sequence"/>
</dbReference>
<feature type="transmembrane region" description="Helical" evidence="6">
    <location>
        <begin position="65"/>
        <end position="88"/>
    </location>
</feature>
<reference evidence="9" key="2">
    <citation type="submission" date="2020-10" db="UniProtKB">
        <authorList>
            <consortium name="WormBaseParasite"/>
        </authorList>
    </citation>
    <scope>IDENTIFICATION</scope>
</reference>
<keyword evidence="3 6" id="KW-1133">Transmembrane helix</keyword>
<evidence type="ECO:0000256" key="1">
    <source>
        <dbReference type="ARBA" id="ARBA00004370"/>
    </source>
</evidence>
<keyword evidence="4 6" id="KW-0472">Membrane</keyword>
<feature type="transmembrane region" description="Helical" evidence="6">
    <location>
        <begin position="128"/>
        <end position="147"/>
    </location>
</feature>
<dbReference type="InterPro" id="IPR021134">
    <property type="entry name" value="Bestrophin-like"/>
</dbReference>
<evidence type="ECO:0000256" key="7">
    <source>
        <dbReference type="SAM" id="MobiDB-lite"/>
    </source>
</evidence>
<evidence type="ECO:0000256" key="4">
    <source>
        <dbReference type="ARBA" id="ARBA00023136"/>
    </source>
</evidence>
<feature type="transmembrane region" description="Helical" evidence="6">
    <location>
        <begin position="280"/>
        <end position="298"/>
    </location>
</feature>
<keyword evidence="2 6" id="KW-0812">Transmembrane</keyword>
<keyword evidence="8" id="KW-1185">Reference proteome</keyword>
<dbReference type="WBParaSite" id="Pan_g16801.t1">
    <property type="protein sequence ID" value="Pan_g16801.t1"/>
    <property type="gene ID" value="Pan_g16801"/>
</dbReference>
<feature type="region of interest" description="Disordered" evidence="7">
    <location>
        <begin position="498"/>
        <end position="559"/>
    </location>
</feature>
<dbReference type="GO" id="GO:0005254">
    <property type="term" value="F:chloride channel activity"/>
    <property type="evidence" value="ECO:0007669"/>
    <property type="project" value="UniProtKB-KW"/>
</dbReference>
<keyword evidence="6" id="KW-0406">Ion transport</keyword>
<feature type="compositionally biased region" description="Basic and acidic residues" evidence="7">
    <location>
        <begin position="539"/>
        <end position="553"/>
    </location>
</feature>
<comment type="function">
    <text evidence="6">Forms chloride channels.</text>
</comment>
<feature type="compositionally biased region" description="Basic and acidic residues" evidence="7">
    <location>
        <begin position="637"/>
        <end position="657"/>
    </location>
</feature>
<keyword evidence="6" id="KW-0868">Chloride</keyword>
<feature type="compositionally biased region" description="Polar residues" evidence="7">
    <location>
        <begin position="527"/>
        <end position="537"/>
    </location>
</feature>
<keyword evidence="6" id="KW-1003">Cell membrane</keyword>
<keyword evidence="6" id="KW-0869">Chloride channel</keyword>
<keyword evidence="6" id="KW-0813">Transport</keyword>
<dbReference type="PANTHER" id="PTHR10736">
    <property type="entry name" value="BESTROPHIN"/>
    <property type="match status" value="1"/>
</dbReference>
<feature type="region of interest" description="Disordered" evidence="7">
    <location>
        <begin position="610"/>
        <end position="674"/>
    </location>
</feature>
<feature type="transmembrane region" description="Helical" evidence="6">
    <location>
        <begin position="235"/>
        <end position="259"/>
    </location>
</feature>
<reference evidence="8" key="1">
    <citation type="journal article" date="2013" name="Genetics">
        <title>The draft genome and transcriptome of Panagrellus redivivus are shaped by the harsh demands of a free-living lifestyle.</title>
        <authorList>
            <person name="Srinivasan J."/>
            <person name="Dillman A.R."/>
            <person name="Macchietto M.G."/>
            <person name="Heikkinen L."/>
            <person name="Lakso M."/>
            <person name="Fracchia K.M."/>
            <person name="Antoshechkin I."/>
            <person name="Mortazavi A."/>
            <person name="Wong G."/>
            <person name="Sternberg P.W."/>
        </authorList>
    </citation>
    <scope>NUCLEOTIDE SEQUENCE [LARGE SCALE GENOMIC DNA]</scope>
    <source>
        <strain evidence="8">MT8872</strain>
    </source>
</reference>
<evidence type="ECO:0000256" key="6">
    <source>
        <dbReference type="RuleBase" id="RU363126"/>
    </source>
</evidence>
<evidence type="ECO:0000313" key="8">
    <source>
        <dbReference type="Proteomes" id="UP000492821"/>
    </source>
</evidence>
<dbReference type="InterPro" id="IPR000615">
    <property type="entry name" value="Bestrophin"/>
</dbReference>
<comment type="subcellular location">
    <subcellularLocation>
        <location evidence="6">Cell membrane</location>
        <topology evidence="6">Multi-pass membrane protein</topology>
    </subcellularLocation>
    <subcellularLocation>
        <location evidence="1">Membrane</location>
    </subcellularLocation>
</comment>
<feature type="region of interest" description="Disordered" evidence="7">
    <location>
        <begin position="393"/>
        <end position="470"/>
    </location>
</feature>
<dbReference type="AlphaFoldDB" id="A0A7E4V5L6"/>
<dbReference type="GO" id="GO:0034707">
    <property type="term" value="C:chloride channel complex"/>
    <property type="evidence" value="ECO:0007669"/>
    <property type="project" value="UniProtKB-KW"/>
</dbReference>
<organism evidence="8 9">
    <name type="scientific">Panagrellus redivivus</name>
    <name type="common">Microworm</name>
    <dbReference type="NCBI Taxonomy" id="6233"/>
    <lineage>
        <taxon>Eukaryota</taxon>
        <taxon>Metazoa</taxon>
        <taxon>Ecdysozoa</taxon>
        <taxon>Nematoda</taxon>
        <taxon>Chromadorea</taxon>
        <taxon>Rhabditida</taxon>
        <taxon>Tylenchina</taxon>
        <taxon>Panagrolaimomorpha</taxon>
        <taxon>Panagrolaimoidea</taxon>
        <taxon>Panagrolaimidae</taxon>
        <taxon>Panagrellus</taxon>
    </lineage>
</organism>
<evidence type="ECO:0000256" key="3">
    <source>
        <dbReference type="ARBA" id="ARBA00022989"/>
    </source>
</evidence>
<evidence type="ECO:0000256" key="5">
    <source>
        <dbReference type="ARBA" id="ARBA00034769"/>
    </source>
</evidence>
<accession>A0A7E4V5L6</accession>
<feature type="compositionally biased region" description="Basic residues" evidence="7">
    <location>
        <begin position="413"/>
        <end position="423"/>
    </location>
</feature>
<protein>
    <recommendedName>
        <fullName evidence="6">Bestrophin homolog</fullName>
    </recommendedName>
</protein>
<sequence>MTVTYTLSVSEARFWGFPRLLTRWRGSIYRLMYREMLAFLGVYYLLAVMYRWGFNEQFQRRFEMIAQYCHGFTSVVPITFVLGFYVTFIVGRWWQQYMAVPWPDRLAVQISAYVQGSDERGRMMRRALIRYANLISILTFQSTSTVIKARFPTLDHLVEAGLMTAEEKASLDGIETPHGIWWAPAQWFGQLAMLARKEGRIHDDLHLKSIMDDMLAFRAQCGTIWSYDWISVPLVYTQVVTIAVYSFFVACLFGRQYLYRVPGNATSSTNDEPSVYVHDVDYYVPIFTIFQFFFYVGWLKVAEAMICPFGGDDDDFEVNWVIDRNMQVGYLIVDRMQGHFPKLTRDSFWGIVEPEIPYTQAAAGYRGVPYFGSTQAMNIPERRAEWDFPEHMEPIDEEGKINGKPPSRVSNGRYRRAFRRSNKRGSSDYHDGDNSSIVSQSGSENSEDDDVDEDGRSCGSRQADEKRKKKRLGGLIQGFSRSTLASRFESKLSINSRASLKKCRSPPPPFAPHRQFSTPGSRYRISSKVSRANSPTSIEHMDELSTPGEEIKPYDNPYSNPAIFPPVPVIQAEPATDSSVASLNEYLAAANNFPPRTHDPLATSTQIDVPPVVQEEPEPDADTSCSGSEYNTLPKPLKTEKRPPLAEVHQLKKDDSVHGSMAPLIPPESEQNCD</sequence>
<evidence type="ECO:0000256" key="2">
    <source>
        <dbReference type="ARBA" id="ARBA00022692"/>
    </source>
</evidence>
<dbReference type="PANTHER" id="PTHR10736:SF0">
    <property type="entry name" value="BESTROPHIN HOMOLOG"/>
    <property type="match status" value="1"/>
</dbReference>
<name>A0A7E4V5L6_PANRE</name>
<keyword evidence="6" id="KW-0407">Ion channel</keyword>
<dbReference type="Pfam" id="PF01062">
    <property type="entry name" value="Bestrophin"/>
    <property type="match status" value="1"/>
</dbReference>
<feature type="transmembrane region" description="Helical" evidence="6">
    <location>
        <begin position="31"/>
        <end position="53"/>
    </location>
</feature>
<dbReference type="GO" id="GO:0005886">
    <property type="term" value="C:plasma membrane"/>
    <property type="evidence" value="ECO:0007669"/>
    <property type="project" value="UniProtKB-SubCell"/>
</dbReference>
<comment type="similarity">
    <text evidence="5 6">Belongs to the anion channel-forming bestrophin (TC 1.A.46) family. Calcium-sensitive chloride channel subfamily.</text>
</comment>